<evidence type="ECO:0000259" key="5">
    <source>
        <dbReference type="Pfam" id="PF20990"/>
    </source>
</evidence>
<feature type="transmembrane region" description="Helical" evidence="2">
    <location>
        <begin position="418"/>
        <end position="439"/>
    </location>
</feature>
<dbReference type="Proteomes" id="UP000537775">
    <property type="component" value="Unassembled WGS sequence"/>
</dbReference>
<feature type="chain" id="PRO_5031399759" evidence="3">
    <location>
        <begin position="28"/>
        <end position="606"/>
    </location>
</feature>
<evidence type="ECO:0000256" key="1">
    <source>
        <dbReference type="SAM" id="MobiDB-lite"/>
    </source>
</evidence>
<feature type="domain" description="DUF2207" evidence="4">
    <location>
        <begin position="61"/>
        <end position="242"/>
    </location>
</feature>
<dbReference type="Pfam" id="PF09972">
    <property type="entry name" value="DUF2207"/>
    <property type="match status" value="1"/>
</dbReference>
<sequence length="606" mass="63982">MPGPARILIVIAVAAGSIFAGTAPAVAAPAPESVPNAIVTAGVDDFTFASMDVEYTLGRAEDGASTLTVVETFVAQFPDFDQNRGMRRSIPDSYLGIPLFPHLVSITDGEGNPRASEVDSSDGYYSMTSRADDYVLGTQTYVFTYTLQNVTRFFSDTGVDEFYWDVNGEEWRQPFGRVSVALVVPPDLAAALTGDRACYAGYTGSTDTCDITADAAEDGSTTIRASVSDVGPYQTLTIAVAFEAGTFTPFDTSYFASVWGWLQAIAAAGVVAVLAMTIWVRRRFLRDEPGRPTIIAEYTPPAVIDALESAVMLGKTSKAIPAEVLEQAVVGSIRIIEGPPRWFGSARLSAELIDPSRADGDGRMLLSALFPYGRPGEVFEFGKSDKRLSSAAQRILAAATKELKRRGLRRRVPAGARAWPILGMIATGALVAFFGFIGMENGMSGLVPFAVIVGAAISVLVVITLVSRQPLTAKGAETRDHLAGLKVFIEWAEADRIRMLQSPKGAERVPVDVDDPRQMLKIYEALLPYAVVFGQEKQWSEQLAVLYGPNNGPSWYAGRSAFNAYAFSRGISSLSASTSSSASTSGGSGGGGSAGGGGGGGGGGGV</sequence>
<keyword evidence="2" id="KW-0812">Transmembrane</keyword>
<dbReference type="InterPro" id="IPR048389">
    <property type="entry name" value="YciQ-like_C"/>
</dbReference>
<keyword evidence="3" id="KW-0732">Signal</keyword>
<feature type="domain" description="Predicted membrane protein YciQ-like C-terminal" evidence="5">
    <location>
        <begin position="300"/>
        <end position="543"/>
    </location>
</feature>
<dbReference type="InterPro" id="IPR018702">
    <property type="entry name" value="DUF2207"/>
</dbReference>
<keyword evidence="2" id="KW-1133">Transmembrane helix</keyword>
<keyword evidence="2" id="KW-0472">Membrane</keyword>
<feature type="compositionally biased region" description="Gly residues" evidence="1">
    <location>
        <begin position="586"/>
        <end position="606"/>
    </location>
</feature>
<dbReference type="Pfam" id="PF20990">
    <property type="entry name" value="DUF2207_C"/>
    <property type="match status" value="1"/>
</dbReference>
<protein>
    <submittedName>
        <fullName evidence="6">Amino acid transporter</fullName>
    </submittedName>
</protein>
<keyword evidence="7" id="KW-1185">Reference proteome</keyword>
<accession>A0A7X0KWE1</accession>
<feature type="transmembrane region" description="Helical" evidence="2">
    <location>
        <begin position="445"/>
        <end position="466"/>
    </location>
</feature>
<evidence type="ECO:0000313" key="7">
    <source>
        <dbReference type="Proteomes" id="UP000537775"/>
    </source>
</evidence>
<feature type="region of interest" description="Disordered" evidence="1">
    <location>
        <begin position="578"/>
        <end position="606"/>
    </location>
</feature>
<gene>
    <name evidence="6" type="ORF">HD594_003347</name>
</gene>
<dbReference type="RefSeq" id="WP_184752292.1">
    <property type="nucleotide sequence ID" value="NZ_BAAAJR010000001.1"/>
</dbReference>
<evidence type="ECO:0000256" key="3">
    <source>
        <dbReference type="SAM" id="SignalP"/>
    </source>
</evidence>
<feature type="transmembrane region" description="Helical" evidence="2">
    <location>
        <begin position="258"/>
        <end position="280"/>
    </location>
</feature>
<evidence type="ECO:0000256" key="2">
    <source>
        <dbReference type="SAM" id="Phobius"/>
    </source>
</evidence>
<dbReference type="EMBL" id="JACHML010000001">
    <property type="protein sequence ID" value="MBB6393034.1"/>
    <property type="molecule type" value="Genomic_DNA"/>
</dbReference>
<evidence type="ECO:0000259" key="4">
    <source>
        <dbReference type="Pfam" id="PF09972"/>
    </source>
</evidence>
<name>A0A7X0KWE1_9MICO</name>
<evidence type="ECO:0000313" key="6">
    <source>
        <dbReference type="EMBL" id="MBB6393034.1"/>
    </source>
</evidence>
<feature type="signal peptide" evidence="3">
    <location>
        <begin position="1"/>
        <end position="27"/>
    </location>
</feature>
<proteinExistence type="predicted"/>
<organism evidence="6 7">
    <name type="scientific">Microbacterium thalassium</name>
    <dbReference type="NCBI Taxonomy" id="362649"/>
    <lineage>
        <taxon>Bacteria</taxon>
        <taxon>Bacillati</taxon>
        <taxon>Actinomycetota</taxon>
        <taxon>Actinomycetes</taxon>
        <taxon>Micrococcales</taxon>
        <taxon>Microbacteriaceae</taxon>
        <taxon>Microbacterium</taxon>
    </lineage>
</organism>
<comment type="caution">
    <text evidence="6">The sequence shown here is derived from an EMBL/GenBank/DDBJ whole genome shotgun (WGS) entry which is preliminary data.</text>
</comment>
<dbReference type="AlphaFoldDB" id="A0A7X0KWE1"/>
<reference evidence="6 7" key="1">
    <citation type="submission" date="2020-08" db="EMBL/GenBank/DDBJ databases">
        <title>Sequencing the genomes of 1000 actinobacteria strains.</title>
        <authorList>
            <person name="Klenk H.-P."/>
        </authorList>
    </citation>
    <scope>NUCLEOTIDE SEQUENCE [LARGE SCALE GENOMIC DNA]</scope>
    <source>
        <strain evidence="6 7">DSM 12511</strain>
    </source>
</reference>